<comment type="caution">
    <text evidence="2">The sequence shown here is derived from an EMBL/GenBank/DDBJ whole genome shotgun (WGS) entry which is preliminary data.</text>
</comment>
<name>A0A556U3J9_BAGYA</name>
<dbReference type="EMBL" id="VCAZ01000044">
    <property type="protein sequence ID" value="TSM36092.1"/>
    <property type="molecule type" value="Genomic_DNA"/>
</dbReference>
<keyword evidence="3" id="KW-1185">Reference proteome</keyword>
<proteinExistence type="predicted"/>
<gene>
    <name evidence="2" type="ORF">Baya_8225</name>
</gene>
<protein>
    <submittedName>
        <fullName evidence="2">Uncharacterized protein</fullName>
    </submittedName>
</protein>
<accession>A0A556U3J9</accession>
<evidence type="ECO:0000313" key="2">
    <source>
        <dbReference type="EMBL" id="TSM36092.1"/>
    </source>
</evidence>
<organism evidence="2 3">
    <name type="scientific">Bagarius yarrelli</name>
    <name type="common">Goonch</name>
    <name type="synonym">Bagrus yarrelli</name>
    <dbReference type="NCBI Taxonomy" id="175774"/>
    <lineage>
        <taxon>Eukaryota</taxon>
        <taxon>Metazoa</taxon>
        <taxon>Chordata</taxon>
        <taxon>Craniata</taxon>
        <taxon>Vertebrata</taxon>
        <taxon>Euteleostomi</taxon>
        <taxon>Actinopterygii</taxon>
        <taxon>Neopterygii</taxon>
        <taxon>Teleostei</taxon>
        <taxon>Ostariophysi</taxon>
        <taxon>Siluriformes</taxon>
        <taxon>Sisoridae</taxon>
        <taxon>Sisorinae</taxon>
        <taxon>Bagarius</taxon>
    </lineage>
</organism>
<feature type="compositionally biased region" description="Polar residues" evidence="1">
    <location>
        <begin position="77"/>
        <end position="91"/>
    </location>
</feature>
<feature type="region of interest" description="Disordered" evidence="1">
    <location>
        <begin position="64"/>
        <end position="119"/>
    </location>
</feature>
<evidence type="ECO:0000256" key="1">
    <source>
        <dbReference type="SAM" id="MobiDB-lite"/>
    </source>
</evidence>
<dbReference type="Proteomes" id="UP000319801">
    <property type="component" value="Unassembled WGS sequence"/>
</dbReference>
<reference evidence="2 3" key="1">
    <citation type="journal article" date="2019" name="Genome Biol. Evol.">
        <title>Whole-Genome Sequencing of the Giant Devil Catfish, Bagarius yarrelli.</title>
        <authorList>
            <person name="Jiang W."/>
            <person name="Lv Y."/>
            <person name="Cheng L."/>
            <person name="Yang K."/>
            <person name="Chao B."/>
            <person name="Wang X."/>
            <person name="Li Y."/>
            <person name="Pan X."/>
            <person name="You X."/>
            <person name="Zhang Y."/>
            <person name="Yang J."/>
            <person name="Li J."/>
            <person name="Zhang X."/>
            <person name="Liu S."/>
            <person name="Sun C."/>
            <person name="Yang J."/>
            <person name="Shi Q."/>
        </authorList>
    </citation>
    <scope>NUCLEOTIDE SEQUENCE [LARGE SCALE GENOMIC DNA]</scope>
    <source>
        <strain evidence="2">JWS20170419001</strain>
        <tissue evidence="2">Muscle</tissue>
    </source>
</reference>
<dbReference type="AlphaFoldDB" id="A0A556U3J9"/>
<evidence type="ECO:0000313" key="3">
    <source>
        <dbReference type="Proteomes" id="UP000319801"/>
    </source>
</evidence>
<sequence>MVGSLFHMTAFKSRKAAFMPALVDRSPLYSHHLDSPNSRPILPYPLFVIDPIAFSPLTVSSACSSPHCTHHPHPHTLGQQNASVQQSTLPLSSALRRRAEDGDSWQTSQKPSYVSRESKGGELLGQPVVSFPGNTSGASRVEEQQRYSQLDEDKCPAMRVQAVPFETLFQLVQSCFYTDVLL</sequence>